<sequence length="36" mass="4881">MWGMGMGTGWGQPGWQHRWRRHVRWERRHWRRWHRW</sequence>
<gene>
    <name evidence="1" type="ORF">DESME_01860</name>
</gene>
<organism evidence="1 2">
    <name type="scientific">Desulfitobacterium metallireducens DSM 15288</name>
    <dbReference type="NCBI Taxonomy" id="871968"/>
    <lineage>
        <taxon>Bacteria</taxon>
        <taxon>Bacillati</taxon>
        <taxon>Bacillota</taxon>
        <taxon>Clostridia</taxon>
        <taxon>Eubacteriales</taxon>
        <taxon>Desulfitobacteriaceae</taxon>
        <taxon>Desulfitobacterium</taxon>
    </lineage>
</organism>
<dbReference type="STRING" id="871968.DESME_01860"/>
<dbReference type="EMBL" id="CP007032">
    <property type="protein sequence ID" value="AHF08397.1"/>
    <property type="molecule type" value="Genomic_DNA"/>
</dbReference>
<accession>W0ECA5</accession>
<dbReference type="AlphaFoldDB" id="W0ECA5"/>
<keyword evidence="2" id="KW-1185">Reference proteome</keyword>
<reference evidence="1 2" key="1">
    <citation type="submission" date="2013-12" db="EMBL/GenBank/DDBJ databases">
        <authorList>
            <consortium name="DOE Joint Genome Institute"/>
            <person name="Smidt H."/>
            <person name="Huntemann M."/>
            <person name="Han J."/>
            <person name="Chen A."/>
            <person name="Kyrpides N."/>
            <person name="Mavromatis K."/>
            <person name="Markowitz V."/>
            <person name="Palaniappan K."/>
            <person name="Ivanova N."/>
            <person name="Schaumberg A."/>
            <person name="Pati A."/>
            <person name="Liolios K."/>
            <person name="Nordberg H.P."/>
            <person name="Cantor M.N."/>
            <person name="Hua S.X."/>
            <person name="Woyke T."/>
        </authorList>
    </citation>
    <scope>NUCLEOTIDE SEQUENCE [LARGE SCALE GENOMIC DNA]</scope>
    <source>
        <strain evidence="2">DSM 15288</strain>
    </source>
</reference>
<proteinExistence type="predicted"/>
<protein>
    <submittedName>
        <fullName evidence="1">Uncharacterized protein</fullName>
    </submittedName>
</protein>
<dbReference type="Proteomes" id="UP000010847">
    <property type="component" value="Chromosome"/>
</dbReference>
<evidence type="ECO:0000313" key="1">
    <source>
        <dbReference type="EMBL" id="AHF08397.1"/>
    </source>
</evidence>
<dbReference type="HOGENOM" id="CLU_3355812_0_0_9"/>
<dbReference type="KEGG" id="dmt:DESME_01860"/>
<name>W0ECA5_9FIRM</name>
<evidence type="ECO:0000313" key="2">
    <source>
        <dbReference type="Proteomes" id="UP000010847"/>
    </source>
</evidence>